<dbReference type="PANTHER" id="PTHR19959:SF119">
    <property type="entry name" value="FUNGAL LIPASE-LIKE DOMAIN-CONTAINING PROTEIN"/>
    <property type="match status" value="1"/>
</dbReference>
<proteinExistence type="predicted"/>
<dbReference type="SMART" id="SM00028">
    <property type="entry name" value="TPR"/>
    <property type="match status" value="4"/>
</dbReference>
<dbReference type="PANTHER" id="PTHR19959">
    <property type="entry name" value="KINESIN LIGHT CHAIN"/>
    <property type="match status" value="1"/>
</dbReference>
<gene>
    <name evidence="1" type="ORF">S01H4_60035</name>
</gene>
<dbReference type="AlphaFoldDB" id="X1E7P4"/>
<dbReference type="Gene3D" id="1.25.40.10">
    <property type="entry name" value="Tetratricopeptide repeat domain"/>
    <property type="match status" value="1"/>
</dbReference>
<sequence>LFFYLNKAGDKAQSLYAFRNAINYYLDSIEILESTELGKEQLTQLSEIYNKLAFSQATLGKRKEAEINLNKALKYCRKTKDKDNESLILMSMGNLYGDMGRWDKAIEYFQNSLLITEELNNLKRRARIITNIGVTYLFKGDISTGYVTLKESLTICETINAEDIYIMALNNMGIYYDILGEWRKALDTYKKSLS</sequence>
<dbReference type="PROSITE" id="PS50293">
    <property type="entry name" value="TPR_REGION"/>
    <property type="match status" value="1"/>
</dbReference>
<dbReference type="PROSITE" id="PS50005">
    <property type="entry name" value="TPR"/>
    <property type="match status" value="1"/>
</dbReference>
<dbReference type="SUPFAM" id="SSF48452">
    <property type="entry name" value="TPR-like"/>
    <property type="match status" value="1"/>
</dbReference>
<dbReference type="InterPro" id="IPR011990">
    <property type="entry name" value="TPR-like_helical_dom_sf"/>
</dbReference>
<name>X1E7P4_9ZZZZ</name>
<dbReference type="Pfam" id="PF13424">
    <property type="entry name" value="TPR_12"/>
    <property type="match status" value="1"/>
</dbReference>
<feature type="non-terminal residue" evidence="1">
    <location>
        <position position="194"/>
    </location>
</feature>
<dbReference type="EMBL" id="BART01035311">
    <property type="protein sequence ID" value="GAH13189.1"/>
    <property type="molecule type" value="Genomic_DNA"/>
</dbReference>
<protein>
    <submittedName>
        <fullName evidence="1">Uncharacterized protein</fullName>
    </submittedName>
</protein>
<organism evidence="1">
    <name type="scientific">marine sediment metagenome</name>
    <dbReference type="NCBI Taxonomy" id="412755"/>
    <lineage>
        <taxon>unclassified sequences</taxon>
        <taxon>metagenomes</taxon>
        <taxon>ecological metagenomes</taxon>
    </lineage>
</organism>
<reference evidence="1" key="1">
    <citation type="journal article" date="2014" name="Front. Microbiol.">
        <title>High frequency of phylogenetically diverse reductive dehalogenase-homologous genes in deep subseafloor sedimentary metagenomes.</title>
        <authorList>
            <person name="Kawai M."/>
            <person name="Futagami T."/>
            <person name="Toyoda A."/>
            <person name="Takaki Y."/>
            <person name="Nishi S."/>
            <person name="Hori S."/>
            <person name="Arai W."/>
            <person name="Tsubouchi T."/>
            <person name="Morono Y."/>
            <person name="Uchiyama I."/>
            <person name="Ito T."/>
            <person name="Fujiyama A."/>
            <person name="Inagaki F."/>
            <person name="Takami H."/>
        </authorList>
    </citation>
    <scope>NUCLEOTIDE SEQUENCE</scope>
    <source>
        <strain evidence="1">Expedition CK06-06</strain>
    </source>
</reference>
<evidence type="ECO:0000313" key="1">
    <source>
        <dbReference type="EMBL" id="GAH13189.1"/>
    </source>
</evidence>
<accession>X1E7P4</accession>
<dbReference type="InterPro" id="IPR019734">
    <property type="entry name" value="TPR_rpt"/>
</dbReference>
<comment type="caution">
    <text evidence="1">The sequence shown here is derived from an EMBL/GenBank/DDBJ whole genome shotgun (WGS) entry which is preliminary data.</text>
</comment>
<feature type="non-terminal residue" evidence="1">
    <location>
        <position position="1"/>
    </location>
</feature>
<dbReference type="Pfam" id="PF13181">
    <property type="entry name" value="TPR_8"/>
    <property type="match status" value="1"/>
</dbReference>